<feature type="non-terminal residue" evidence="3">
    <location>
        <position position="1288"/>
    </location>
</feature>
<feature type="transmembrane region" description="Helical" evidence="2">
    <location>
        <begin position="42"/>
        <end position="62"/>
    </location>
</feature>
<evidence type="ECO:0000256" key="2">
    <source>
        <dbReference type="SAM" id="Phobius"/>
    </source>
</evidence>
<feature type="transmembrane region" description="Helical" evidence="2">
    <location>
        <begin position="233"/>
        <end position="255"/>
    </location>
</feature>
<keyword evidence="4" id="KW-1185">Reference proteome</keyword>
<feature type="compositionally biased region" description="Polar residues" evidence="1">
    <location>
        <begin position="1115"/>
        <end position="1141"/>
    </location>
</feature>
<feature type="transmembrane region" description="Helical" evidence="2">
    <location>
        <begin position="486"/>
        <end position="504"/>
    </location>
</feature>
<feature type="compositionally biased region" description="Polar residues" evidence="1">
    <location>
        <begin position="1155"/>
        <end position="1173"/>
    </location>
</feature>
<feature type="compositionally biased region" description="Basic and acidic residues" evidence="1">
    <location>
        <begin position="1052"/>
        <end position="1063"/>
    </location>
</feature>
<dbReference type="GO" id="GO:0008028">
    <property type="term" value="F:monocarboxylic acid transmembrane transporter activity"/>
    <property type="evidence" value="ECO:0007669"/>
    <property type="project" value="TreeGrafter"/>
</dbReference>
<keyword evidence="2" id="KW-0472">Membrane</keyword>
<feature type="transmembrane region" description="Helical" evidence="2">
    <location>
        <begin position="113"/>
        <end position="139"/>
    </location>
</feature>
<feature type="region of interest" description="Disordered" evidence="1">
    <location>
        <begin position="1052"/>
        <end position="1074"/>
    </location>
</feature>
<proteinExistence type="predicted"/>
<keyword evidence="2" id="KW-1133">Transmembrane helix</keyword>
<feature type="transmembrane region" description="Helical" evidence="2">
    <location>
        <begin position="145"/>
        <end position="163"/>
    </location>
</feature>
<dbReference type="PANTHER" id="PTHR11360">
    <property type="entry name" value="MONOCARBOXYLATE TRANSPORTER"/>
    <property type="match status" value="1"/>
</dbReference>
<dbReference type="EMBL" id="LSRL02000785">
    <property type="protein sequence ID" value="TDG39855.1"/>
    <property type="molecule type" value="Genomic_DNA"/>
</dbReference>
<comment type="caution">
    <text evidence="3">The sequence shown here is derived from an EMBL/GenBank/DDBJ whole genome shotgun (WGS) entry which is preliminary data.</text>
</comment>
<feature type="region of interest" description="Disordered" evidence="1">
    <location>
        <begin position="386"/>
        <end position="408"/>
    </location>
</feature>
<feature type="transmembrane region" description="Helical" evidence="2">
    <location>
        <begin position="450"/>
        <end position="474"/>
    </location>
</feature>
<dbReference type="STRING" id="7232.A0A484AWC7"/>
<feature type="region of interest" description="Disordered" evidence="1">
    <location>
        <begin position="881"/>
        <end position="936"/>
    </location>
</feature>
<evidence type="ECO:0000313" key="4">
    <source>
        <dbReference type="Proteomes" id="UP000295192"/>
    </source>
</evidence>
<evidence type="ECO:0000313" key="3">
    <source>
        <dbReference type="EMBL" id="TDG39855.1"/>
    </source>
</evidence>
<feature type="compositionally biased region" description="Polar residues" evidence="1">
    <location>
        <begin position="888"/>
        <end position="925"/>
    </location>
</feature>
<name>A0A484AWC7_DRONA</name>
<organism evidence="3 4">
    <name type="scientific">Drosophila navojoa</name>
    <name type="common">Fruit fly</name>
    <dbReference type="NCBI Taxonomy" id="7232"/>
    <lineage>
        <taxon>Eukaryota</taxon>
        <taxon>Metazoa</taxon>
        <taxon>Ecdysozoa</taxon>
        <taxon>Arthropoda</taxon>
        <taxon>Hexapoda</taxon>
        <taxon>Insecta</taxon>
        <taxon>Pterygota</taxon>
        <taxon>Neoptera</taxon>
        <taxon>Endopterygota</taxon>
        <taxon>Diptera</taxon>
        <taxon>Brachycera</taxon>
        <taxon>Muscomorpha</taxon>
        <taxon>Ephydroidea</taxon>
        <taxon>Drosophilidae</taxon>
        <taxon>Drosophila</taxon>
    </lineage>
</organism>
<dbReference type="InterPro" id="IPR050327">
    <property type="entry name" value="Proton-linked_MCT"/>
</dbReference>
<feature type="transmembrane region" description="Helical" evidence="2">
    <location>
        <begin position="541"/>
        <end position="559"/>
    </location>
</feature>
<gene>
    <name evidence="3" type="ORF">AWZ03_013721</name>
</gene>
<keyword evidence="2" id="KW-0812">Transmembrane</keyword>
<accession>A0A484AWC7</accession>
<feature type="region of interest" description="Disordered" evidence="1">
    <location>
        <begin position="1155"/>
        <end position="1180"/>
    </location>
</feature>
<feature type="region of interest" description="Disordered" evidence="1">
    <location>
        <begin position="815"/>
        <end position="846"/>
    </location>
</feature>
<protein>
    <submittedName>
        <fullName evidence="3">Uncharacterized protein</fullName>
    </submittedName>
</protein>
<feature type="transmembrane region" description="Helical" evidence="2">
    <location>
        <begin position="516"/>
        <end position="535"/>
    </location>
</feature>
<dbReference type="Proteomes" id="UP000295192">
    <property type="component" value="Unassembled WGS sequence"/>
</dbReference>
<evidence type="ECO:0000256" key="1">
    <source>
        <dbReference type="SAM" id="MobiDB-lite"/>
    </source>
</evidence>
<feature type="transmembrane region" description="Helical" evidence="2">
    <location>
        <begin position="580"/>
        <end position="600"/>
    </location>
</feature>
<dbReference type="PANTHER" id="PTHR11360:SF284">
    <property type="entry name" value="EG:103B4.3 PROTEIN-RELATED"/>
    <property type="match status" value="1"/>
</dbReference>
<feature type="region of interest" description="Disordered" evidence="1">
    <location>
        <begin position="1108"/>
        <end position="1141"/>
    </location>
</feature>
<dbReference type="OrthoDB" id="1939479at2759"/>
<sequence length="1288" mass="143604">MTTMPMTAAAAAPVAGAPVRRAAARATAGVQRRRVVKKHIQQKYMLCGFAIHAFLATPAYLYGNVVESDKDMVLRIWPAIVYQATGELCRSIMEHLDTEYSGRARETVQYRRIFLLATLIACVSLMISGIFFSSAWVVVTTTTQTVAIVFYGCFAGKSLVPAVSSSQHPSLKCPHDLLGIGASLYQWKTHVILEAVRPREDKYVRKTIHLCGEAFCQLFLSFVFTSLRTLYGTAQSIVLMSAMLVNLIPLSLIITKHREDAFTTKRISVIKAEPGFGALPLRAALAAIFVADQMDGLDTPMSWRNPGTEMQTNAAPASAVAAAVVDTHSNYMLATDEAYVTYVNPNGVEIMEIIPEEDETVSIMRSSNATIDNYSISQSQMLHKSQSNGRLYSQNPPNASATGSSSPSPEAYANLHRIRRMSLAVTSHLWWNLLDKIVMPLQQALLVPQLYATTLLISADIFSYVMCLTVLPGLAVSHHALKNAEIPFLFSLLAFPWMCFSLMTPRFGSSLFKRKLQWFTFGSICKCLALIFISFSTSKLLLSVSAVLLGFGQVVTAFLQEMVFQLGMTRANWTAIRRPVHFTNGLLILIWGALAHWVVVHYTFQATVGLAGALYGSTTLLWNFFQVIVAARGANCNPGLALPFNGVVLPIYSNTASMTNGSEFSPSSNTIITSIYNSTSRSQQEQLINATDLERVAFASNSNVAETKPESDPRLAVIQRALDIIVETCRGRHFNSLWAVLLLLTKLNDVREYLVTSIITEPATAYETSDLLNEIDLKIKTLSTRVEQIKGGPDTHLDPMGFDIINWIRHWLPSGGRNSKNSKEPPNTAAEDSERSRKRSYPSLADGGETLQLIKYRRVDNTFPKYMPNDVDTFCRMANPTQRKEPENNNSNRNAFQSQPKRLSIFNTPPTRQVNVRNIQPTSPIDLSDSDDQQHNESNLYQTFADRLGPSGQPAARQNEFGRISSVRRNNLLYSDALRFGTNGFSTNINYQRPSSSLASSEARLNGHSSNMFESGVLGKDSILSLEEQRNEHNQYVNLINNLSLHDREYARRTAAAREKEKPPPPPPLRPITLNNPDWMRAYIKNKAESGAAGRSEYAKLLNINSKPDEVKSTDPLSTKLSSTPLQSYLKSDNTGNSTNVEKSPIFKIVDGVPSQLSENSKPITQPQPSTPKELSMPRTKALQIRNSKSIYFDDNYGKVFNQKCTKIQEEVHRARTMVLQEAELRTEERRAFEQGLRESLAKRRYVGQTLFVLDNYLVEEDSKPEFVPWTDALQQCYNELIFGNPDQ</sequence>
<reference evidence="3 4" key="1">
    <citation type="journal article" date="2019" name="J. Hered.">
        <title>An Improved Genome Assembly for Drosophila navojoa, the Basal Species in the mojavensis Cluster.</title>
        <authorList>
            <person name="Vanderlinde T."/>
            <person name="Dupim E.G."/>
            <person name="Nazario-Yepiz N.O."/>
            <person name="Carvalho A.B."/>
        </authorList>
    </citation>
    <scope>NUCLEOTIDE SEQUENCE [LARGE SCALE GENOMIC DNA]</scope>
    <source>
        <strain evidence="3">Navoj_Jal97</strain>
        <tissue evidence="3">Whole organism</tissue>
    </source>
</reference>